<protein>
    <recommendedName>
        <fullName evidence="2">VLIG-type G domain-containing protein</fullName>
    </recommendedName>
</protein>
<dbReference type="PANTHER" id="PTHR22796:SF1">
    <property type="entry name" value="VWFA DOMAIN-CONTAINING PROTEIN"/>
    <property type="match status" value="1"/>
</dbReference>
<dbReference type="EMBL" id="CAJNYU010004436">
    <property type="protein sequence ID" value="CAF3754089.1"/>
    <property type="molecule type" value="Genomic_DNA"/>
</dbReference>
<evidence type="ECO:0000313" key="5">
    <source>
        <dbReference type="Proteomes" id="UP000663869"/>
    </source>
</evidence>
<organism evidence="3 5">
    <name type="scientific">Rotaria socialis</name>
    <dbReference type="NCBI Taxonomy" id="392032"/>
    <lineage>
        <taxon>Eukaryota</taxon>
        <taxon>Metazoa</taxon>
        <taxon>Spiralia</taxon>
        <taxon>Gnathifera</taxon>
        <taxon>Rotifera</taxon>
        <taxon>Eurotatoria</taxon>
        <taxon>Bdelloidea</taxon>
        <taxon>Philodinida</taxon>
        <taxon>Philodinidae</taxon>
        <taxon>Rotaria</taxon>
    </lineage>
</organism>
<dbReference type="PANTHER" id="PTHR22796">
    <property type="entry name" value="URG4-RELATED"/>
    <property type="match status" value="1"/>
</dbReference>
<dbReference type="EMBL" id="CAJOBQ010004243">
    <property type="protein sequence ID" value="CAF4631150.1"/>
    <property type="molecule type" value="Genomic_DNA"/>
</dbReference>
<dbReference type="Proteomes" id="UP000663869">
    <property type="component" value="Unassembled WGS sequence"/>
</dbReference>
<dbReference type="Pfam" id="PF25683">
    <property type="entry name" value="URGCP_GTPase"/>
    <property type="match status" value="1"/>
</dbReference>
<dbReference type="Gene3D" id="3.40.50.300">
    <property type="entry name" value="P-loop containing nucleotide triphosphate hydrolases"/>
    <property type="match status" value="1"/>
</dbReference>
<proteinExistence type="predicted"/>
<keyword evidence="1" id="KW-0175">Coiled coil</keyword>
<feature type="coiled-coil region" evidence="1">
    <location>
        <begin position="180"/>
        <end position="214"/>
    </location>
</feature>
<comment type="caution">
    <text evidence="3">The sequence shown here is derived from an EMBL/GenBank/DDBJ whole genome shotgun (WGS) entry which is preliminary data.</text>
</comment>
<dbReference type="GO" id="GO:0005525">
    <property type="term" value="F:GTP binding"/>
    <property type="evidence" value="ECO:0007669"/>
    <property type="project" value="InterPro"/>
</dbReference>
<evidence type="ECO:0000313" key="3">
    <source>
        <dbReference type="EMBL" id="CAF3754089.1"/>
    </source>
</evidence>
<evidence type="ECO:0000256" key="1">
    <source>
        <dbReference type="SAM" id="Coils"/>
    </source>
</evidence>
<sequence>MCFIIYNENLAVGFNLLPTIIIRDKIKSFLHTIAIFCSKDDGKLKFVLPALRHLLNSETILQLKQDVIYLDEVTTLLLQKCQEFQEKRENHPFDDDDNLLTCKSITMLNDLPTHLRDMHATNIDSESALVKKIVQVLKISLIKGESAEQEKLGLAKKLENMLTDQHGWTSDGFITESLTHDGIEAVIKDIEDTLNEIQNKNVNAIEENTQLRETNLIHGNPNGSMNVMITNISSADEKYSHIDWMIDRPVADMKSAPIAGFIDRLRHRMKLDAISPTLHAAMSVDNENQRLLDEWIGTIHQHEADKEQPSSSDGQNEAFYDIEDDSEDLKSLTDVLVYLTNKSKLTSKIELFRLLLDRRYAVPIITKNVDQKYKQPFQYHVDALKFIPLPSIDNKLSYLDDNKKLFRIGIVSEQSIEESETSHLISATFGSHSTHELQRSQNPQLTMAEIAEGYIDDENDRKWSFLVLHVIGDYEKLSSFISKFVNLLIIEQDPPIKQASETIARTFSHIPTIIWNVSKVNVKPTRDEHNRYILTGTIYGIVKQLRAACIAKMSKFDSNHNTLGLISDERLLYRPILTENNVLAAIQRQDYSKLRREKFLLQQSFHIESKSRIQLNRLKNDHSEQRALEHKIEVQEKYRRDKMSNIEKLDIIKTFTSILQHPNFDQRMVAINELINGIDNCSLPAIENVRRKRDEAFHEYQQAVKEKPDSDLYKEKFIEAKAIYAATAVSIEQLWRECSQLYACDPERYYRYPEMAAQYLIDGFPLELLDGDAGMICEKWISVLLKTLNDKLKEKTSKKDVRIFVLSIIGVQSSGKSTLLNIMFGVRFRSSAGQCTRGVNIQLIKVEGREEYDYILLMDTEGLRAPELKDLEQAAWKDNRLATFAVLPADATVILVNGEQDETLKDVLPIVMLAYQQSQLAENYGTQLASMMFFVYCRVDVKQIDYLIPNVEELFRSLTTSFQSLQCSAKINENIPTECTLFRDFRLDVNNHNDGDIRFFGNIKNKDGTVDTDYGVAVTKLREYIHTRVVSSQTASGWKWKARTLHDFTEFISTVWRCIISSDFNLTFSSAIERKAYDQLDTILADATQNYASTCNLEYNLIEREIIRATESDICTAKDYADHEKESIVKQKIDVYANKLNAVASEKLKVIDDKFIASLDDPQWQQWKTSRLDLWQQFKHKEADHWKEVISEKLYSIYLFDMIVGQYQRRLRFNIKNIFQGADSVRMKSLNEVELKNLFDDLFRNIIIEASGKHQPIRIEQVINKVYTNNTAGKRWDLRINYSSLQCYMRLLSVVGRGELMKRKVLHVVGKSTEQEKESELLIELLTDINEQLKTVKCYSYHIVQDAITRTTRKLYESRLRSDKLEEKVHNLIYNFLIKRLTEIQNKWNQSNNIVVRLDSEKNRLYEFFLNASKGIFGAKLLTSEIINILKEHLIGAYTNAVVKHVALILQNERFIKCGKVIQAYADLDLIELINNRKIDDLIKNLESPAKHYMFVLDQLIREKLSSSLKTQWSLLIQLLKTHISSAAQEAQMITTGRTQLFINLLRKSLPVYLVEQMISLDASVYNACDDENENVFHDIECNIMQYIAGLKYPDFDDQQIEDTIISIRSVMVNRQHNDTARMRCGVLCPTCKVPCHLDAGHIISTDIPEVEVIHNELLRKVRLTSRILQKCKRDRHDAYHQPGGLAGRYWKEHQTQVNEIVAPSCGISVRDGHRFWYDNEWKEYKKFSKVFPEWSLPSCEDSHRLKLREYIFYQFHEDLARHYGRLSCSAVPLQYNHNLQQIKEELLFIVNDN</sequence>
<dbReference type="InterPro" id="IPR030383">
    <property type="entry name" value="G_VLIG_dom"/>
</dbReference>
<gene>
    <name evidence="3" type="ORF">FME351_LOCUS31010</name>
    <name evidence="4" type="ORF">TSG867_LOCUS29609</name>
</gene>
<accession>A0A818YBT8</accession>
<reference evidence="3" key="1">
    <citation type="submission" date="2021-02" db="EMBL/GenBank/DDBJ databases">
        <authorList>
            <person name="Nowell W R."/>
        </authorList>
    </citation>
    <scope>NUCLEOTIDE SEQUENCE</scope>
</reference>
<dbReference type="SUPFAM" id="SSF52540">
    <property type="entry name" value="P-loop containing nucleoside triphosphate hydrolases"/>
    <property type="match status" value="1"/>
</dbReference>
<name>A0A818YBT8_9BILA</name>
<evidence type="ECO:0000259" key="2">
    <source>
        <dbReference type="PROSITE" id="PS51717"/>
    </source>
</evidence>
<dbReference type="Proteomes" id="UP000663862">
    <property type="component" value="Unassembled WGS sequence"/>
</dbReference>
<dbReference type="InterPro" id="IPR027417">
    <property type="entry name" value="P-loop_NTPase"/>
</dbReference>
<dbReference type="PROSITE" id="PS51717">
    <property type="entry name" value="G_VLIG"/>
    <property type="match status" value="1"/>
</dbReference>
<feature type="domain" description="VLIG-type G" evidence="2">
    <location>
        <begin position="800"/>
        <end position="1056"/>
    </location>
</feature>
<evidence type="ECO:0000313" key="4">
    <source>
        <dbReference type="EMBL" id="CAF4631150.1"/>
    </source>
</evidence>